<proteinExistence type="predicted"/>
<evidence type="ECO:0000256" key="1">
    <source>
        <dbReference type="SAM" id="Phobius"/>
    </source>
</evidence>
<evidence type="ECO:0000313" key="3">
    <source>
        <dbReference type="EMBL" id="SEP14320.1"/>
    </source>
</evidence>
<reference evidence="4" key="1">
    <citation type="submission" date="2016-10" db="EMBL/GenBank/DDBJ databases">
        <authorList>
            <person name="Varghese N."/>
            <person name="Submissions S."/>
        </authorList>
    </citation>
    <scope>NUCLEOTIDE SEQUENCE [LARGE SCALE GENOMIC DNA]</scope>
    <source>
        <strain evidence="4">CGMCC 1.10121</strain>
    </source>
</reference>
<dbReference type="InterPro" id="IPR021994">
    <property type="entry name" value="DUF3592"/>
</dbReference>
<evidence type="ECO:0000259" key="2">
    <source>
        <dbReference type="Pfam" id="PF12158"/>
    </source>
</evidence>
<keyword evidence="1" id="KW-0472">Membrane</keyword>
<keyword evidence="4" id="KW-1185">Reference proteome</keyword>
<dbReference type="RefSeq" id="WP_089827138.1">
    <property type="nucleotide sequence ID" value="NZ_FODV01000016.1"/>
</dbReference>
<dbReference type="Pfam" id="PF12158">
    <property type="entry name" value="DUF3592"/>
    <property type="match status" value="1"/>
</dbReference>
<keyword evidence="1" id="KW-0812">Transmembrane</keyword>
<feature type="transmembrane region" description="Helical" evidence="1">
    <location>
        <begin position="139"/>
        <end position="159"/>
    </location>
</feature>
<sequence length="165" mass="17619">MGDDGLSINGPSTFRGAVLMLVIGLMATGYGAYDYTQQSDAVADAVEVNAEITELGVESTSAGSSTSVDYHPTVRFTYEYEGTSYTSTNVFPSTISPNYDTKSEARSVLNEYSVNESATAYLDPANPGAAFLKDRTSNAPLLVVAIGLFFVLFGGASVMKRYRSR</sequence>
<organism evidence="3 4">
    <name type="scientific">Halogranum amylolyticum</name>
    <dbReference type="NCBI Taxonomy" id="660520"/>
    <lineage>
        <taxon>Archaea</taxon>
        <taxon>Methanobacteriati</taxon>
        <taxon>Methanobacteriota</taxon>
        <taxon>Stenosarchaea group</taxon>
        <taxon>Halobacteria</taxon>
        <taxon>Halobacteriales</taxon>
        <taxon>Haloferacaceae</taxon>
    </lineage>
</organism>
<keyword evidence="1" id="KW-1133">Transmembrane helix</keyword>
<feature type="transmembrane region" description="Helical" evidence="1">
    <location>
        <begin position="12"/>
        <end position="33"/>
    </location>
</feature>
<dbReference type="EMBL" id="FODV01000016">
    <property type="protein sequence ID" value="SEP14320.1"/>
    <property type="molecule type" value="Genomic_DNA"/>
</dbReference>
<dbReference type="AlphaFoldDB" id="A0A1H8VG64"/>
<dbReference type="Proteomes" id="UP000199126">
    <property type="component" value="Unassembled WGS sequence"/>
</dbReference>
<feature type="domain" description="DUF3592" evidence="2">
    <location>
        <begin position="48"/>
        <end position="134"/>
    </location>
</feature>
<name>A0A1H8VG64_9EURY</name>
<gene>
    <name evidence="3" type="ORF">SAMN04487948_11667</name>
</gene>
<protein>
    <recommendedName>
        <fullName evidence="2">DUF3592 domain-containing protein</fullName>
    </recommendedName>
</protein>
<evidence type="ECO:0000313" key="4">
    <source>
        <dbReference type="Proteomes" id="UP000199126"/>
    </source>
</evidence>
<dbReference type="OrthoDB" id="186649at2157"/>
<accession>A0A1H8VG64</accession>